<comment type="caution">
    <text evidence="2">The sequence shown here is derived from an EMBL/GenBank/DDBJ whole genome shotgun (WGS) entry which is preliminary data.</text>
</comment>
<dbReference type="InterPro" id="IPR029068">
    <property type="entry name" value="Glyas_Bleomycin-R_OHBP_Dase"/>
</dbReference>
<dbReference type="EMBL" id="CAMGYJ010000011">
    <property type="protein sequence ID" value="CAI0559725.1"/>
    <property type="molecule type" value="Genomic_DNA"/>
</dbReference>
<dbReference type="PANTHER" id="PTHR34109:SF1">
    <property type="entry name" value="VOC DOMAIN-CONTAINING PROTEIN"/>
    <property type="match status" value="1"/>
</dbReference>
<dbReference type="InterPro" id="IPR054575">
    <property type="entry name" value="At5g48480-like_C"/>
</dbReference>
<sequence>IIFSLIFSAFRPSFSLLGFSSFGLPSSLHFFISEQESMAQPEIHNGGAEKAEVVVSFTAVKPQLVVEAPKASEAVQFYKEAFGAVETGRTTHPKRKAEQELPQIISAQLQLAGSTILVSDLADDSAPSSVKGVGSGLSLCLETQDVEAAVAKAVAAGAVAEGEIAESDGACCGGRVGKVKDPYGFVWMICSPSAAAAAAKCGDTGVEA</sequence>
<evidence type="ECO:0000313" key="3">
    <source>
        <dbReference type="Proteomes" id="UP001154282"/>
    </source>
</evidence>
<evidence type="ECO:0000259" key="1">
    <source>
        <dbReference type="PROSITE" id="PS51819"/>
    </source>
</evidence>
<dbReference type="Pfam" id="PF22656">
    <property type="entry name" value="At5g48480-like_N"/>
    <property type="match status" value="1"/>
</dbReference>
<protein>
    <recommendedName>
        <fullName evidence="1">VOC domain-containing protein</fullName>
    </recommendedName>
</protein>
<proteinExistence type="predicted"/>
<dbReference type="Gene3D" id="3.10.180.10">
    <property type="entry name" value="2,3-Dihydroxybiphenyl 1,2-Dioxygenase, domain 1"/>
    <property type="match status" value="1"/>
</dbReference>
<dbReference type="InterPro" id="IPR037523">
    <property type="entry name" value="VOC_core"/>
</dbReference>
<dbReference type="Pfam" id="PF22650">
    <property type="entry name" value="At5g48480-like_C"/>
    <property type="match status" value="1"/>
</dbReference>
<feature type="domain" description="VOC" evidence="1">
    <location>
        <begin position="60"/>
        <end position="192"/>
    </location>
</feature>
<dbReference type="PANTHER" id="PTHR34109">
    <property type="entry name" value="BNAUNNG04460D PROTEIN-RELATED"/>
    <property type="match status" value="1"/>
</dbReference>
<dbReference type="Proteomes" id="UP001154282">
    <property type="component" value="Unassembled WGS sequence"/>
</dbReference>
<evidence type="ECO:0000313" key="2">
    <source>
        <dbReference type="EMBL" id="CAI0559725.1"/>
    </source>
</evidence>
<dbReference type="SUPFAM" id="SSF54593">
    <property type="entry name" value="Glyoxalase/Bleomycin resistance protein/Dihydroxybiphenyl dioxygenase"/>
    <property type="match status" value="1"/>
</dbReference>
<reference evidence="2" key="1">
    <citation type="submission" date="2022-08" db="EMBL/GenBank/DDBJ databases">
        <authorList>
            <person name="Gutierrez-Valencia J."/>
        </authorList>
    </citation>
    <scope>NUCLEOTIDE SEQUENCE</scope>
</reference>
<keyword evidence="3" id="KW-1185">Reference proteome</keyword>
<dbReference type="AlphaFoldDB" id="A0AAV0RQ69"/>
<dbReference type="PROSITE" id="PS51819">
    <property type="entry name" value="VOC"/>
    <property type="match status" value="1"/>
</dbReference>
<accession>A0AAV0RQ69</accession>
<organism evidence="2 3">
    <name type="scientific">Linum tenue</name>
    <dbReference type="NCBI Taxonomy" id="586396"/>
    <lineage>
        <taxon>Eukaryota</taxon>
        <taxon>Viridiplantae</taxon>
        <taxon>Streptophyta</taxon>
        <taxon>Embryophyta</taxon>
        <taxon>Tracheophyta</taxon>
        <taxon>Spermatophyta</taxon>
        <taxon>Magnoliopsida</taxon>
        <taxon>eudicotyledons</taxon>
        <taxon>Gunneridae</taxon>
        <taxon>Pentapetalae</taxon>
        <taxon>rosids</taxon>
        <taxon>fabids</taxon>
        <taxon>Malpighiales</taxon>
        <taxon>Linaceae</taxon>
        <taxon>Linum</taxon>
    </lineage>
</organism>
<name>A0AAV0RQ69_9ROSI</name>
<dbReference type="InterPro" id="IPR054576">
    <property type="entry name" value="At5g48480-like_N"/>
</dbReference>
<feature type="non-terminal residue" evidence="2">
    <location>
        <position position="1"/>
    </location>
</feature>
<gene>
    <name evidence="2" type="ORF">LITE_LOCUS49343</name>
</gene>